<reference evidence="2 3" key="1">
    <citation type="submission" date="2019-05" db="EMBL/GenBank/DDBJ databases">
        <title>Mikania micrantha, genome provides insights into the molecular mechanism of rapid growth.</title>
        <authorList>
            <person name="Liu B."/>
        </authorList>
    </citation>
    <scope>NUCLEOTIDE SEQUENCE [LARGE SCALE GENOMIC DNA]</scope>
    <source>
        <strain evidence="2">NLD-2019</strain>
        <tissue evidence="2">Leaf</tissue>
    </source>
</reference>
<protein>
    <submittedName>
        <fullName evidence="2">Uncharacterized protein</fullName>
    </submittedName>
</protein>
<name>A0A5N6Q3Z1_9ASTR</name>
<accession>A0A5N6Q3Z1</accession>
<proteinExistence type="predicted"/>
<dbReference type="EMBL" id="SZYD01000001">
    <property type="protein sequence ID" value="KAD7478717.1"/>
    <property type="molecule type" value="Genomic_DNA"/>
</dbReference>
<evidence type="ECO:0000313" key="2">
    <source>
        <dbReference type="EMBL" id="KAD7478717.1"/>
    </source>
</evidence>
<comment type="caution">
    <text evidence="2">The sequence shown here is derived from an EMBL/GenBank/DDBJ whole genome shotgun (WGS) entry which is preliminary data.</text>
</comment>
<feature type="region of interest" description="Disordered" evidence="1">
    <location>
        <begin position="106"/>
        <end position="132"/>
    </location>
</feature>
<dbReference type="Proteomes" id="UP000326396">
    <property type="component" value="Linkage Group LG1"/>
</dbReference>
<dbReference type="AlphaFoldDB" id="A0A5N6Q3Z1"/>
<feature type="compositionally biased region" description="Basic and acidic residues" evidence="1">
    <location>
        <begin position="119"/>
        <end position="132"/>
    </location>
</feature>
<organism evidence="2 3">
    <name type="scientific">Mikania micrantha</name>
    <name type="common">bitter vine</name>
    <dbReference type="NCBI Taxonomy" id="192012"/>
    <lineage>
        <taxon>Eukaryota</taxon>
        <taxon>Viridiplantae</taxon>
        <taxon>Streptophyta</taxon>
        <taxon>Embryophyta</taxon>
        <taxon>Tracheophyta</taxon>
        <taxon>Spermatophyta</taxon>
        <taxon>Magnoliopsida</taxon>
        <taxon>eudicotyledons</taxon>
        <taxon>Gunneridae</taxon>
        <taxon>Pentapetalae</taxon>
        <taxon>asterids</taxon>
        <taxon>campanulids</taxon>
        <taxon>Asterales</taxon>
        <taxon>Asteraceae</taxon>
        <taxon>Asteroideae</taxon>
        <taxon>Heliantheae alliance</taxon>
        <taxon>Eupatorieae</taxon>
        <taxon>Mikania</taxon>
    </lineage>
</organism>
<gene>
    <name evidence="2" type="ORF">E3N88_01853</name>
</gene>
<evidence type="ECO:0000256" key="1">
    <source>
        <dbReference type="SAM" id="MobiDB-lite"/>
    </source>
</evidence>
<sequence length="132" mass="14397">MVKVVEHNSDIKIQGKRQGGVPVLEKKKTPLQMAKSGVEVYEHQTICSAHMVKRFVTDHTFLASPFLIPLGLGFFEAAPAAPAHTKGNILSNYRLFTSTNRVVKDGVSDQARSGSESDGENRIERTSDAGES</sequence>
<keyword evidence="3" id="KW-1185">Reference proteome</keyword>
<evidence type="ECO:0000313" key="3">
    <source>
        <dbReference type="Proteomes" id="UP000326396"/>
    </source>
</evidence>